<accession>A0A5M9GUT6</accession>
<proteinExistence type="predicted"/>
<dbReference type="SUPFAM" id="SSF50939">
    <property type="entry name" value="Sialidases"/>
    <property type="match status" value="1"/>
</dbReference>
<sequence length="447" mass="50819">MRGLLCIVPLFLVLAAAQAQGLPAKVRLVDVGEAWASNSVNAVIFRRNSLVTFRDTQYIAYYDNDGYVVVGKRKSADTNWTLKRTEYKGKVTDAHNTISLMVDGSGYLHVSWDHHSNALRYCRSVSPGSLDLTPKMPMTGMLEERVTYPEFYRMPDGNLLFLYRNGQSGQGNLVINKYDIGTQKWNQLHRNLIDGEGRRNAYWQSYVDAAGTIHISWVWRESPDVASNHDMCYARSTDGGKTWERSTGEKYILPITAESAEYACKIPRQSELINQTSMCADKKGNPFIATYWREPGTDIPQYHLIYKEGKSWKTLSLDFRKKPFSLSGVGTKRIPISRPQVMVKGTGRKASLLMVFRDEERGSRASAVTIRSLGNAKWKIIDLSQDSLGSWEPGYDTELWKDKQRLNLFIQKVEQIDGEGKANVAPSMVKVLEWSPFKKNNQYRNKL</sequence>
<keyword evidence="3" id="KW-1185">Reference proteome</keyword>
<evidence type="ECO:0000313" key="3">
    <source>
        <dbReference type="Proteomes" id="UP000322918"/>
    </source>
</evidence>
<evidence type="ECO:0000313" key="2">
    <source>
        <dbReference type="EMBL" id="KAA8477491.1"/>
    </source>
</evidence>
<dbReference type="OrthoDB" id="223410at2"/>
<dbReference type="RefSeq" id="WP_141815507.1">
    <property type="nucleotide sequence ID" value="NZ_VFPL01000001.1"/>
</dbReference>
<dbReference type="EMBL" id="VWNE01000037">
    <property type="protein sequence ID" value="KAA8477491.1"/>
    <property type="molecule type" value="Genomic_DNA"/>
</dbReference>
<evidence type="ECO:0000256" key="1">
    <source>
        <dbReference type="SAM" id="SignalP"/>
    </source>
</evidence>
<comment type="caution">
    <text evidence="2">The sequence shown here is derived from an EMBL/GenBank/DDBJ whole genome shotgun (WGS) entry which is preliminary data.</text>
</comment>
<dbReference type="Pfam" id="PF15892">
    <property type="entry name" value="BNR_4"/>
    <property type="match status" value="1"/>
</dbReference>
<feature type="signal peptide" evidence="1">
    <location>
        <begin position="1"/>
        <end position="19"/>
    </location>
</feature>
<feature type="chain" id="PRO_5024446019" evidence="1">
    <location>
        <begin position="20"/>
        <end position="447"/>
    </location>
</feature>
<dbReference type="Proteomes" id="UP000322918">
    <property type="component" value="Unassembled WGS sequence"/>
</dbReference>
<organism evidence="2 3">
    <name type="scientific">Arcticibacter tournemirensis</name>
    <dbReference type="NCBI Taxonomy" id="699437"/>
    <lineage>
        <taxon>Bacteria</taxon>
        <taxon>Pseudomonadati</taxon>
        <taxon>Bacteroidota</taxon>
        <taxon>Sphingobacteriia</taxon>
        <taxon>Sphingobacteriales</taxon>
        <taxon>Sphingobacteriaceae</taxon>
        <taxon>Arcticibacter</taxon>
    </lineage>
</organism>
<keyword evidence="1" id="KW-0732">Signal</keyword>
<gene>
    <name evidence="2" type="ORF">F1649_18815</name>
</gene>
<name>A0A5M9GUT6_9SPHI</name>
<reference evidence="2 3" key="1">
    <citation type="submission" date="2019-09" db="EMBL/GenBank/DDBJ databases">
        <title>Pararcticibacter amylolyticus gen. nov., sp. nov., isolated from a rottenly hemp rope, and reclassification of Pedobacter tournemirensis as Pararcticibacter tournemirensis comb. nov.</title>
        <authorList>
            <person name="Cai Y."/>
        </authorList>
    </citation>
    <scope>NUCLEOTIDE SEQUENCE [LARGE SCALE GENOMIC DNA]</scope>
    <source>
        <strain evidence="2 3">TF5-37.2-LB10</strain>
    </source>
</reference>
<protein>
    <submittedName>
        <fullName evidence="2">Neuraminidase</fullName>
    </submittedName>
</protein>
<dbReference type="AlphaFoldDB" id="A0A5M9GUT6"/>
<dbReference type="InterPro" id="IPR036278">
    <property type="entry name" value="Sialidase_sf"/>
</dbReference>
<dbReference type="Gene3D" id="2.120.10.10">
    <property type="match status" value="1"/>
</dbReference>